<gene>
    <name evidence="3" type="primary">ACBP1</name>
    <name evidence="3" type="ORF">KSP40_PGU019042</name>
</gene>
<evidence type="ECO:0000256" key="1">
    <source>
        <dbReference type="ARBA" id="ARBA00023121"/>
    </source>
</evidence>
<name>A0ABR2LNU8_9ASPA</name>
<accession>A0ABR2LNU8</accession>
<keyword evidence="4" id="KW-1185">Reference proteome</keyword>
<feature type="signal peptide" evidence="2">
    <location>
        <begin position="1"/>
        <end position="19"/>
    </location>
</feature>
<dbReference type="InterPro" id="IPR035984">
    <property type="entry name" value="Acyl-CoA-binding_sf"/>
</dbReference>
<proteinExistence type="predicted"/>
<evidence type="ECO:0000313" key="4">
    <source>
        <dbReference type="Proteomes" id="UP001412067"/>
    </source>
</evidence>
<organism evidence="3 4">
    <name type="scientific">Platanthera guangdongensis</name>
    <dbReference type="NCBI Taxonomy" id="2320717"/>
    <lineage>
        <taxon>Eukaryota</taxon>
        <taxon>Viridiplantae</taxon>
        <taxon>Streptophyta</taxon>
        <taxon>Embryophyta</taxon>
        <taxon>Tracheophyta</taxon>
        <taxon>Spermatophyta</taxon>
        <taxon>Magnoliopsida</taxon>
        <taxon>Liliopsida</taxon>
        <taxon>Asparagales</taxon>
        <taxon>Orchidaceae</taxon>
        <taxon>Orchidoideae</taxon>
        <taxon>Orchideae</taxon>
        <taxon>Orchidinae</taxon>
        <taxon>Platanthera</taxon>
    </lineage>
</organism>
<dbReference type="Gene3D" id="1.20.80.10">
    <property type="match status" value="1"/>
</dbReference>
<dbReference type="InterPro" id="IPR014352">
    <property type="entry name" value="FERM/acyl-CoA-bd_prot_sf"/>
</dbReference>
<dbReference type="SUPFAM" id="SSF47027">
    <property type="entry name" value="Acyl-CoA binding protein"/>
    <property type="match status" value="1"/>
</dbReference>
<comment type="caution">
    <text evidence="3">The sequence shown here is derived from an EMBL/GenBank/DDBJ whole genome shotgun (WGS) entry which is preliminary data.</text>
</comment>
<sequence length="101" mass="11264">MFPVLPRLLLPPLLLTVHRLRYPMTSNCSSTVFYKISTEGPCTVPQPSALNCCSCSVECLAKTGAMPPEEAMQKYIEIVEELFPSWSSGSNMARLQFLDHI</sequence>
<evidence type="ECO:0000256" key="2">
    <source>
        <dbReference type="SAM" id="SignalP"/>
    </source>
</evidence>
<dbReference type="Proteomes" id="UP001412067">
    <property type="component" value="Unassembled WGS sequence"/>
</dbReference>
<keyword evidence="1" id="KW-0446">Lipid-binding</keyword>
<reference evidence="3 4" key="1">
    <citation type="journal article" date="2022" name="Nat. Plants">
        <title>Genomes of leafy and leafless Platanthera orchids illuminate the evolution of mycoheterotrophy.</title>
        <authorList>
            <person name="Li M.H."/>
            <person name="Liu K.W."/>
            <person name="Li Z."/>
            <person name="Lu H.C."/>
            <person name="Ye Q.L."/>
            <person name="Zhang D."/>
            <person name="Wang J.Y."/>
            <person name="Li Y.F."/>
            <person name="Zhong Z.M."/>
            <person name="Liu X."/>
            <person name="Yu X."/>
            <person name="Liu D.K."/>
            <person name="Tu X.D."/>
            <person name="Liu B."/>
            <person name="Hao Y."/>
            <person name="Liao X.Y."/>
            <person name="Jiang Y.T."/>
            <person name="Sun W.H."/>
            <person name="Chen J."/>
            <person name="Chen Y.Q."/>
            <person name="Ai Y."/>
            <person name="Zhai J.W."/>
            <person name="Wu S.S."/>
            <person name="Zhou Z."/>
            <person name="Hsiao Y.Y."/>
            <person name="Wu W.L."/>
            <person name="Chen Y.Y."/>
            <person name="Lin Y.F."/>
            <person name="Hsu J.L."/>
            <person name="Li C.Y."/>
            <person name="Wang Z.W."/>
            <person name="Zhao X."/>
            <person name="Zhong W.Y."/>
            <person name="Ma X.K."/>
            <person name="Ma L."/>
            <person name="Huang J."/>
            <person name="Chen G.Z."/>
            <person name="Huang M.Z."/>
            <person name="Huang L."/>
            <person name="Peng D.H."/>
            <person name="Luo Y.B."/>
            <person name="Zou S.Q."/>
            <person name="Chen S.P."/>
            <person name="Lan S."/>
            <person name="Tsai W.C."/>
            <person name="Van de Peer Y."/>
            <person name="Liu Z.J."/>
        </authorList>
    </citation>
    <scope>NUCLEOTIDE SEQUENCE [LARGE SCALE GENOMIC DNA]</scope>
    <source>
        <strain evidence="3">Lor288</strain>
    </source>
</reference>
<dbReference type="EMBL" id="JBBWWR010000017">
    <property type="protein sequence ID" value="KAK8946022.1"/>
    <property type="molecule type" value="Genomic_DNA"/>
</dbReference>
<keyword evidence="2" id="KW-0732">Signal</keyword>
<protein>
    <submittedName>
        <fullName evidence="3">Acyl-CoA-binding domain-containing protein 1</fullName>
    </submittedName>
</protein>
<feature type="chain" id="PRO_5045358740" evidence="2">
    <location>
        <begin position="20"/>
        <end position="101"/>
    </location>
</feature>
<evidence type="ECO:0000313" key="3">
    <source>
        <dbReference type="EMBL" id="KAK8946022.1"/>
    </source>
</evidence>